<evidence type="ECO:0000256" key="9">
    <source>
        <dbReference type="PIRSR" id="PIRSR000138-1"/>
    </source>
</evidence>
<evidence type="ECO:0000256" key="1">
    <source>
        <dbReference type="ARBA" id="ARBA00001917"/>
    </source>
</evidence>
<dbReference type="CDD" id="cd02809">
    <property type="entry name" value="alpha_hydroxyacid_oxid_FMN"/>
    <property type="match status" value="1"/>
</dbReference>
<dbReference type="Proteomes" id="UP000593567">
    <property type="component" value="Unassembled WGS sequence"/>
</dbReference>
<evidence type="ECO:0000256" key="4">
    <source>
        <dbReference type="ARBA" id="ARBA00022643"/>
    </source>
</evidence>
<feature type="binding site" evidence="10">
    <location>
        <position position="133"/>
    </location>
    <ligand>
        <name>glyoxylate</name>
        <dbReference type="ChEBI" id="CHEBI:36655"/>
    </ligand>
</feature>
<dbReference type="FunFam" id="3.20.20.70:FF:000056">
    <property type="entry name" value="hydroxyacid oxidase 2"/>
    <property type="match status" value="1"/>
</dbReference>
<evidence type="ECO:0000256" key="10">
    <source>
        <dbReference type="PIRSR" id="PIRSR000138-2"/>
    </source>
</evidence>
<feature type="binding site" evidence="10">
    <location>
        <position position="131"/>
    </location>
    <ligand>
        <name>FMN</name>
        <dbReference type="ChEBI" id="CHEBI:58210"/>
    </ligand>
</feature>
<evidence type="ECO:0000256" key="8">
    <source>
        <dbReference type="ARBA" id="ARBA00029327"/>
    </source>
</evidence>
<comment type="cofactor">
    <cofactor evidence="1">
        <name>FMN</name>
        <dbReference type="ChEBI" id="CHEBI:58210"/>
    </cofactor>
</comment>
<feature type="binding site" evidence="10">
    <location>
        <position position="256"/>
    </location>
    <ligand>
        <name>glyoxylate</name>
        <dbReference type="ChEBI" id="CHEBI:36655"/>
    </ligand>
</feature>
<sequence>MATNSLVCVNDYEEQALSLLDKRVRDYYSCGADDGQTLSDNVADFRRLRLRPRMMVDVSNINMKTTLLGQEVAFPVCVAPTGIQKLAHPDGELATARASASLGTCMCLSTGSTVSLGELAENLPELLLWFQLYVCKDRDLTRQLVKQAERAGCKALVVTVDRPEQGTRRTSITNKFSLPLHLSFKNLDSLKSPLQSSQNNKYAVLHTMFDNTLTWEDIQWLTTITNLPVIAKGVLTGVDAVKALESGCKAIYVSNHGGRQLDGVCSTISVLSEVVKAVNGRAEVYLDGGVRTGTDVLKALALGARAVFVGRPPLYGLAVAGEEGARNVLTILRNELKLAMQLSGVTDVQSVSRDLVTYRASL</sequence>
<evidence type="ECO:0000256" key="6">
    <source>
        <dbReference type="ARBA" id="ARBA00024042"/>
    </source>
</evidence>
<evidence type="ECO:0000259" key="11">
    <source>
        <dbReference type="PROSITE" id="PS51349"/>
    </source>
</evidence>
<dbReference type="PIRSF" id="PIRSF000138">
    <property type="entry name" value="Al-hdrx_acd_dh"/>
    <property type="match status" value="1"/>
</dbReference>
<keyword evidence="3 10" id="KW-0285">Flavoprotein</keyword>
<dbReference type="PANTHER" id="PTHR10578:SF107">
    <property type="entry name" value="2-HYDROXYACID OXIDASE 1"/>
    <property type="match status" value="1"/>
</dbReference>
<feature type="binding site" evidence="10">
    <location>
        <begin position="310"/>
        <end position="311"/>
    </location>
    <ligand>
        <name>FMN</name>
        <dbReference type="ChEBI" id="CHEBI:58210"/>
    </ligand>
</feature>
<accession>A0A7J7KKZ9</accession>
<dbReference type="InterPro" id="IPR013785">
    <property type="entry name" value="Aldolase_TIM"/>
</dbReference>
<feature type="binding site" evidence="10">
    <location>
        <position position="27"/>
    </location>
    <ligand>
        <name>glyoxylate</name>
        <dbReference type="ChEBI" id="CHEBI:36655"/>
    </ligand>
</feature>
<name>A0A7J7KKZ9_BUGNE</name>
<evidence type="ECO:0000313" key="13">
    <source>
        <dbReference type="Proteomes" id="UP000593567"/>
    </source>
</evidence>
<comment type="caution">
    <text evidence="12">The sequence shown here is derived from an EMBL/GenBank/DDBJ whole genome shotgun (WGS) entry which is preliminary data.</text>
</comment>
<feature type="binding site" evidence="10">
    <location>
        <position position="259"/>
    </location>
    <ligand>
        <name>glyoxylate</name>
        <dbReference type="ChEBI" id="CHEBI:36655"/>
    </ligand>
</feature>
<keyword evidence="4 10" id="KW-0288">FMN</keyword>
<evidence type="ECO:0000256" key="2">
    <source>
        <dbReference type="ARBA" id="ARBA00013087"/>
    </source>
</evidence>
<dbReference type="InterPro" id="IPR000262">
    <property type="entry name" value="FMN-dep_DH"/>
</dbReference>
<comment type="catalytic activity">
    <reaction evidence="7">
        <text>a (2S)-2-hydroxycarboxylate + O2 = a 2-oxocarboxylate + H2O2</text>
        <dbReference type="Rhea" id="RHEA:16789"/>
        <dbReference type="ChEBI" id="CHEBI:15379"/>
        <dbReference type="ChEBI" id="CHEBI:16240"/>
        <dbReference type="ChEBI" id="CHEBI:35179"/>
        <dbReference type="ChEBI" id="CHEBI:58123"/>
        <dbReference type="EC" id="1.1.3.15"/>
    </reaction>
    <physiologicalReaction direction="left-to-right" evidence="7">
        <dbReference type="Rhea" id="RHEA:16790"/>
    </physiologicalReaction>
</comment>
<reference evidence="12" key="1">
    <citation type="submission" date="2020-06" db="EMBL/GenBank/DDBJ databases">
        <title>Draft genome of Bugula neritina, a colonial animal packing powerful symbionts and potential medicines.</title>
        <authorList>
            <person name="Rayko M."/>
        </authorList>
    </citation>
    <scope>NUCLEOTIDE SEQUENCE [LARGE SCALE GENOMIC DNA]</scope>
    <source>
        <strain evidence="12">Kwan_BN1</strain>
    </source>
</reference>
<dbReference type="InterPro" id="IPR012133">
    <property type="entry name" value="Alpha-hydoxy_acid_DH_FMN"/>
</dbReference>
<dbReference type="PROSITE" id="PS51349">
    <property type="entry name" value="FMN_HYDROXY_ACID_DH_2"/>
    <property type="match status" value="1"/>
</dbReference>
<dbReference type="GO" id="GO:0005777">
    <property type="term" value="C:peroxisome"/>
    <property type="evidence" value="ECO:0007669"/>
    <property type="project" value="UniProtKB-ARBA"/>
</dbReference>
<protein>
    <recommendedName>
        <fullName evidence="2">(S)-2-hydroxy-acid oxidase</fullName>
        <ecNumber evidence="2">1.1.3.15</ecNumber>
    </recommendedName>
</protein>
<evidence type="ECO:0000256" key="5">
    <source>
        <dbReference type="ARBA" id="ARBA00023002"/>
    </source>
</evidence>
<dbReference type="PROSITE" id="PS00557">
    <property type="entry name" value="FMN_HYDROXY_ACID_DH_1"/>
    <property type="match status" value="1"/>
</dbReference>
<feature type="binding site" evidence="10">
    <location>
        <position position="168"/>
    </location>
    <ligand>
        <name>glyoxylate</name>
        <dbReference type="ChEBI" id="CHEBI:36655"/>
    </ligand>
</feature>
<feature type="active site" description="Proton acceptor" evidence="9">
    <location>
        <position position="256"/>
    </location>
</feature>
<dbReference type="GO" id="GO:0003973">
    <property type="term" value="F:(S)-2-hydroxy-acid oxidase activity"/>
    <property type="evidence" value="ECO:0007669"/>
    <property type="project" value="UniProtKB-EC"/>
</dbReference>
<dbReference type="PANTHER" id="PTHR10578">
    <property type="entry name" value="S -2-HYDROXY-ACID OXIDASE-RELATED"/>
    <property type="match status" value="1"/>
</dbReference>
<evidence type="ECO:0000256" key="3">
    <source>
        <dbReference type="ARBA" id="ARBA00022630"/>
    </source>
</evidence>
<feature type="domain" description="FMN hydroxy acid dehydrogenase" evidence="11">
    <location>
        <begin position="1"/>
        <end position="361"/>
    </location>
</feature>
<keyword evidence="13" id="KW-1185">Reference proteome</keyword>
<dbReference type="Gene3D" id="3.20.20.70">
    <property type="entry name" value="Aldolase class I"/>
    <property type="match status" value="1"/>
</dbReference>
<organism evidence="12 13">
    <name type="scientific">Bugula neritina</name>
    <name type="common">Brown bryozoan</name>
    <name type="synonym">Sertularia neritina</name>
    <dbReference type="NCBI Taxonomy" id="10212"/>
    <lineage>
        <taxon>Eukaryota</taxon>
        <taxon>Metazoa</taxon>
        <taxon>Spiralia</taxon>
        <taxon>Lophotrochozoa</taxon>
        <taxon>Bryozoa</taxon>
        <taxon>Gymnolaemata</taxon>
        <taxon>Cheilostomatida</taxon>
        <taxon>Flustrina</taxon>
        <taxon>Buguloidea</taxon>
        <taxon>Bugulidae</taxon>
        <taxon>Bugula</taxon>
    </lineage>
</organism>
<dbReference type="SUPFAM" id="SSF51395">
    <property type="entry name" value="FMN-linked oxidoreductases"/>
    <property type="match status" value="1"/>
</dbReference>
<comment type="catalytic activity">
    <reaction evidence="8">
        <text>2-hydroxyoctanoate + O2 = 2-oxooctanoate + H2O2</text>
        <dbReference type="Rhea" id="RHEA:67940"/>
        <dbReference type="ChEBI" id="CHEBI:15379"/>
        <dbReference type="ChEBI" id="CHEBI:16240"/>
        <dbReference type="ChEBI" id="CHEBI:133514"/>
        <dbReference type="ChEBI" id="CHEBI:176689"/>
    </reaction>
    <physiologicalReaction direction="left-to-right" evidence="8">
        <dbReference type="Rhea" id="RHEA:67941"/>
    </physiologicalReaction>
</comment>
<keyword evidence="5" id="KW-0560">Oxidoreductase</keyword>
<evidence type="ECO:0000256" key="7">
    <source>
        <dbReference type="ARBA" id="ARBA00029325"/>
    </source>
</evidence>
<gene>
    <name evidence="12" type="ORF">EB796_002690</name>
</gene>
<dbReference type="GO" id="GO:0010181">
    <property type="term" value="F:FMN binding"/>
    <property type="evidence" value="ECO:0007669"/>
    <property type="project" value="InterPro"/>
</dbReference>
<feature type="binding site" evidence="10">
    <location>
        <position position="109"/>
    </location>
    <ligand>
        <name>FMN</name>
        <dbReference type="ChEBI" id="CHEBI:58210"/>
    </ligand>
</feature>
<feature type="binding site" evidence="10">
    <location>
        <begin position="287"/>
        <end position="291"/>
    </location>
    <ligand>
        <name>FMN</name>
        <dbReference type="ChEBI" id="CHEBI:58210"/>
    </ligand>
</feature>
<feature type="binding site" evidence="10">
    <location>
        <begin position="80"/>
        <end position="82"/>
    </location>
    <ligand>
        <name>FMN</name>
        <dbReference type="ChEBI" id="CHEBI:58210"/>
    </ligand>
</feature>
<dbReference type="InterPro" id="IPR008259">
    <property type="entry name" value="FMN_hydac_DH_AS"/>
</dbReference>
<feature type="binding site" evidence="10">
    <location>
        <position position="159"/>
    </location>
    <ligand>
        <name>FMN</name>
        <dbReference type="ChEBI" id="CHEBI:58210"/>
    </ligand>
</feature>
<dbReference type="Pfam" id="PF01070">
    <property type="entry name" value="FMN_dh"/>
    <property type="match status" value="1"/>
</dbReference>
<feature type="binding site" evidence="10">
    <location>
        <position position="254"/>
    </location>
    <ligand>
        <name>FMN</name>
        <dbReference type="ChEBI" id="CHEBI:58210"/>
    </ligand>
</feature>
<dbReference type="EMBL" id="VXIV02000318">
    <property type="protein sequence ID" value="KAF6039003.1"/>
    <property type="molecule type" value="Genomic_DNA"/>
</dbReference>
<evidence type="ECO:0000313" key="12">
    <source>
        <dbReference type="EMBL" id="KAF6039003.1"/>
    </source>
</evidence>
<feature type="binding site" evidence="10">
    <location>
        <position position="232"/>
    </location>
    <ligand>
        <name>FMN</name>
        <dbReference type="ChEBI" id="CHEBI:58210"/>
    </ligand>
</feature>
<comment type="similarity">
    <text evidence="6">Belongs to the FMN-dependent alpha-hydroxy acid dehydrogenase family.</text>
</comment>
<proteinExistence type="inferred from homology"/>
<dbReference type="OrthoDB" id="6274671at2759"/>
<dbReference type="EC" id="1.1.3.15" evidence="2"/>
<dbReference type="AlphaFoldDB" id="A0A7J7KKZ9"/>
<dbReference type="InterPro" id="IPR037396">
    <property type="entry name" value="FMN_HAD"/>
</dbReference>